<feature type="compositionally biased region" description="Pro residues" evidence="1">
    <location>
        <begin position="587"/>
        <end position="596"/>
    </location>
</feature>
<proteinExistence type="predicted"/>
<dbReference type="Pfam" id="PF14441">
    <property type="entry name" value="OTT_1508_deam"/>
    <property type="match status" value="1"/>
</dbReference>
<dbReference type="EMBL" id="JAUKUA010000001">
    <property type="protein sequence ID" value="KAK0731795.1"/>
    <property type="molecule type" value="Genomic_DNA"/>
</dbReference>
<feature type="compositionally biased region" description="Pro residues" evidence="1">
    <location>
        <begin position="568"/>
        <end position="579"/>
    </location>
</feature>
<feature type="region of interest" description="Disordered" evidence="1">
    <location>
        <begin position="489"/>
        <end position="670"/>
    </location>
</feature>
<feature type="compositionally biased region" description="Low complexity" evidence="1">
    <location>
        <begin position="626"/>
        <end position="641"/>
    </location>
</feature>
<protein>
    <submittedName>
        <fullName evidence="2">Uncharacterized protein</fullName>
    </submittedName>
</protein>
<sequence>KMSEVALVENIALLSYLNKTPILPKAYDLPSVQTHQYPERRLSLKREADLAKTIAFLAGISDDSQHVVATCIEELPAEKGTRVLIAINKLDHSSGEVTLQQIQAGLEEIFGLLSKVNTENDTLLENKVLDAIVEMCQNRILSRMGSRRVDVGLAKSRNPIGSVFQSVIATIREHFSGQNSRPETKSLISKANELLSFINQHELCRKDTLGSQLKRIIVTTSQLTETFDLPGILSGIPSQKLQPDTGKGVVRRLGKLARYREYSQYLFKLAKKTHLFKNVEVVPISLPPECFKRSQMLSADCCLKKRLLECQRGVAQPAGAKTVCRKLGVSLAEGTKAFKSAVKVVVNESKIHAEVLIVAYYELHPTANKPRVICSNKDVCYLCDLLFRSHGQFHIPSTHGRLYHGWRLPNIPAFKKLRPQLNSFLEWDIRTAISETMSASKPIATHFPNESTLFPILSSTSTLASAIIQDLLEKQPLVTETPVAEAEKVSINEEPLAKAPSVMELPIEEPPVEEPSSEEPSSEEPSTEEPHVKEPFDGDPSIREPPVQEPPIHEPPLQEPPISDLPTGAPPAQEPPAPARPVQDPSPTDPSPPQPRPSKLAASMDPPVHRRSVKDILSKSPFARKSSLTHPSTSTLSIRPRNNPPTTNPSPASQKKLAEPTNTTTTTTTTTVHLLRGRPATLRLDIPSKTEHIYTTGQITIHPEFVRHRRGRKSGPVGMTIHWLLLKEERRFLDRDGARLTKIRSLPVLEDFESRSGEPVYLTHGGHVVMVERVWGDGV</sequence>
<feature type="compositionally biased region" description="Low complexity" evidence="1">
    <location>
        <begin position="661"/>
        <end position="670"/>
    </location>
</feature>
<dbReference type="AlphaFoldDB" id="A0AA40E9I0"/>
<feature type="non-terminal residue" evidence="2">
    <location>
        <position position="779"/>
    </location>
</feature>
<evidence type="ECO:0000313" key="3">
    <source>
        <dbReference type="Proteomes" id="UP001172102"/>
    </source>
</evidence>
<dbReference type="Proteomes" id="UP001172102">
    <property type="component" value="Unassembled WGS sequence"/>
</dbReference>
<organism evidence="2 3">
    <name type="scientific">Lasiosphaeris hirsuta</name>
    <dbReference type="NCBI Taxonomy" id="260670"/>
    <lineage>
        <taxon>Eukaryota</taxon>
        <taxon>Fungi</taxon>
        <taxon>Dikarya</taxon>
        <taxon>Ascomycota</taxon>
        <taxon>Pezizomycotina</taxon>
        <taxon>Sordariomycetes</taxon>
        <taxon>Sordariomycetidae</taxon>
        <taxon>Sordariales</taxon>
        <taxon>Lasiosphaeriaceae</taxon>
        <taxon>Lasiosphaeris</taxon>
    </lineage>
</organism>
<evidence type="ECO:0000256" key="1">
    <source>
        <dbReference type="SAM" id="MobiDB-lite"/>
    </source>
</evidence>
<gene>
    <name evidence="2" type="ORF">B0H67DRAFT_476575</name>
</gene>
<feature type="compositionally biased region" description="Acidic residues" evidence="1">
    <location>
        <begin position="506"/>
        <end position="527"/>
    </location>
</feature>
<feature type="compositionally biased region" description="Pro residues" evidence="1">
    <location>
        <begin position="547"/>
        <end position="559"/>
    </location>
</feature>
<feature type="compositionally biased region" description="Basic and acidic residues" evidence="1">
    <location>
        <begin position="528"/>
        <end position="542"/>
    </location>
</feature>
<dbReference type="InterPro" id="IPR027796">
    <property type="entry name" value="OTT_1508_deam-like"/>
</dbReference>
<comment type="caution">
    <text evidence="2">The sequence shown here is derived from an EMBL/GenBank/DDBJ whole genome shotgun (WGS) entry which is preliminary data.</text>
</comment>
<keyword evidence="3" id="KW-1185">Reference proteome</keyword>
<evidence type="ECO:0000313" key="2">
    <source>
        <dbReference type="EMBL" id="KAK0731795.1"/>
    </source>
</evidence>
<reference evidence="2" key="1">
    <citation type="submission" date="2023-06" db="EMBL/GenBank/DDBJ databases">
        <title>Genome-scale phylogeny and comparative genomics of the fungal order Sordariales.</title>
        <authorList>
            <consortium name="Lawrence Berkeley National Laboratory"/>
            <person name="Hensen N."/>
            <person name="Bonometti L."/>
            <person name="Westerberg I."/>
            <person name="Brannstrom I.O."/>
            <person name="Guillou S."/>
            <person name="Cros-Aarteil S."/>
            <person name="Calhoun S."/>
            <person name="Haridas S."/>
            <person name="Kuo A."/>
            <person name="Mondo S."/>
            <person name="Pangilinan J."/>
            <person name="Riley R."/>
            <person name="Labutti K."/>
            <person name="Andreopoulos B."/>
            <person name="Lipzen A."/>
            <person name="Chen C."/>
            <person name="Yanf M."/>
            <person name="Daum C."/>
            <person name="Ng V."/>
            <person name="Clum A."/>
            <person name="Steindorff A."/>
            <person name="Ohm R."/>
            <person name="Martin F."/>
            <person name="Silar P."/>
            <person name="Natvig D."/>
            <person name="Lalanne C."/>
            <person name="Gautier V."/>
            <person name="Ament-Velasquez S.L."/>
            <person name="Kruys A."/>
            <person name="Hutchinson M.I."/>
            <person name="Powell A.J."/>
            <person name="Barry K."/>
            <person name="Miller A.N."/>
            <person name="Grigoriev I.V."/>
            <person name="Debuchy R."/>
            <person name="Gladieux P."/>
            <person name="Thoren M.H."/>
            <person name="Johannesson H."/>
        </authorList>
    </citation>
    <scope>NUCLEOTIDE SEQUENCE</scope>
    <source>
        <strain evidence="2">SMH4607-1</strain>
    </source>
</reference>
<name>A0AA40E9I0_9PEZI</name>
<accession>A0AA40E9I0</accession>